<dbReference type="InterPro" id="IPR034015">
    <property type="entry name" value="M1_LTA4H"/>
</dbReference>
<dbReference type="InterPro" id="IPR014782">
    <property type="entry name" value="Peptidase_M1_dom"/>
</dbReference>
<dbReference type="InterPro" id="IPR015211">
    <property type="entry name" value="Peptidase_M1_C"/>
</dbReference>
<dbReference type="InParanoid" id="A0A0V0QJK6"/>
<evidence type="ECO:0000259" key="12">
    <source>
        <dbReference type="SMART" id="SM01263"/>
    </source>
</evidence>
<protein>
    <submittedName>
        <fullName evidence="13">Armadillo-type fold</fullName>
    </submittedName>
</protein>
<comment type="similarity">
    <text evidence="2">Belongs to the peptidase M1 family.</text>
</comment>
<dbReference type="OrthoDB" id="10031169at2759"/>
<evidence type="ECO:0000256" key="8">
    <source>
        <dbReference type="ARBA" id="ARBA00023049"/>
    </source>
</evidence>
<proteinExistence type="inferred from homology"/>
<evidence type="ECO:0000256" key="6">
    <source>
        <dbReference type="ARBA" id="ARBA00022801"/>
    </source>
</evidence>
<feature type="binding site" evidence="10">
    <location>
        <position position="352"/>
    </location>
    <ligand>
        <name>Zn(2+)</name>
        <dbReference type="ChEBI" id="CHEBI:29105"/>
        <note>catalytic</note>
    </ligand>
</feature>
<dbReference type="InterPro" id="IPR027268">
    <property type="entry name" value="Peptidase_M4/M1_CTD_sf"/>
</dbReference>
<dbReference type="PRINTS" id="PR00756">
    <property type="entry name" value="ALADIPTASE"/>
</dbReference>
<evidence type="ECO:0000256" key="10">
    <source>
        <dbReference type="PIRSR" id="PIRSR634015-3"/>
    </source>
</evidence>
<dbReference type="GO" id="GO:0006508">
    <property type="term" value="P:proteolysis"/>
    <property type="evidence" value="ECO:0007669"/>
    <property type="project" value="UniProtKB-KW"/>
</dbReference>
<evidence type="ECO:0000256" key="3">
    <source>
        <dbReference type="ARBA" id="ARBA00022490"/>
    </source>
</evidence>
<comment type="cofactor">
    <cofactor evidence="10">
        <name>Zn(2+)</name>
        <dbReference type="ChEBI" id="CHEBI:29105"/>
    </cofactor>
    <text evidence="10">Binds 1 zinc ion per subunit.</text>
</comment>
<comment type="subcellular location">
    <subcellularLocation>
        <location evidence="1">Cytoplasm</location>
    </subcellularLocation>
</comment>
<reference evidence="13 14" key="1">
    <citation type="journal article" date="2015" name="Sci. Rep.">
        <title>Genome of the facultative scuticociliatosis pathogen Pseudocohnilembus persalinus provides insight into its virulence through horizontal gene transfer.</title>
        <authorList>
            <person name="Xiong J."/>
            <person name="Wang G."/>
            <person name="Cheng J."/>
            <person name="Tian M."/>
            <person name="Pan X."/>
            <person name="Warren A."/>
            <person name="Jiang C."/>
            <person name="Yuan D."/>
            <person name="Miao W."/>
        </authorList>
    </citation>
    <scope>NUCLEOTIDE SEQUENCE [LARGE SCALE GENOMIC DNA]</scope>
    <source>
        <strain evidence="13">36N120E</strain>
    </source>
</reference>
<feature type="domain" description="Peptidase M1 leukotriene A4 hydrolase/aminopeptidase C-terminal" evidence="12">
    <location>
        <begin position="531"/>
        <end position="679"/>
    </location>
</feature>
<dbReference type="CDD" id="cd09599">
    <property type="entry name" value="M1_LTA4H"/>
    <property type="match status" value="1"/>
</dbReference>
<keyword evidence="8" id="KW-0482">Metalloprotease</keyword>
<accession>A0A0V0QJK6</accession>
<dbReference type="InterPro" id="IPR049980">
    <property type="entry name" value="LTA4H_cat"/>
</dbReference>
<dbReference type="InterPro" id="IPR016024">
    <property type="entry name" value="ARM-type_fold"/>
</dbReference>
<dbReference type="Pfam" id="PF17900">
    <property type="entry name" value="Peptidase_M1_N"/>
    <property type="match status" value="1"/>
</dbReference>
<keyword evidence="3" id="KW-0963">Cytoplasm</keyword>
<evidence type="ECO:0000256" key="2">
    <source>
        <dbReference type="ARBA" id="ARBA00010136"/>
    </source>
</evidence>
<evidence type="ECO:0000256" key="1">
    <source>
        <dbReference type="ARBA" id="ARBA00004496"/>
    </source>
</evidence>
<keyword evidence="6" id="KW-0378">Hydrolase</keyword>
<dbReference type="GO" id="GO:0008270">
    <property type="term" value="F:zinc ion binding"/>
    <property type="evidence" value="ECO:0007669"/>
    <property type="project" value="InterPro"/>
</dbReference>
<dbReference type="EMBL" id="LDAU01000155">
    <property type="protein sequence ID" value="KRX02300.1"/>
    <property type="molecule type" value="Genomic_DNA"/>
</dbReference>
<gene>
    <name evidence="13" type="ORF">PPERSA_09917</name>
</gene>
<feature type="chain" id="PRO_5006867479" evidence="11">
    <location>
        <begin position="24"/>
        <end position="702"/>
    </location>
</feature>
<evidence type="ECO:0000256" key="5">
    <source>
        <dbReference type="ARBA" id="ARBA00022723"/>
    </source>
</evidence>
<feature type="binding site" evidence="10">
    <location>
        <position position="375"/>
    </location>
    <ligand>
        <name>Zn(2+)</name>
        <dbReference type="ChEBI" id="CHEBI:29105"/>
        <note>catalytic</note>
    </ligand>
</feature>
<evidence type="ECO:0000256" key="4">
    <source>
        <dbReference type="ARBA" id="ARBA00022670"/>
    </source>
</evidence>
<dbReference type="Pfam" id="PF01433">
    <property type="entry name" value="Peptidase_M1"/>
    <property type="match status" value="1"/>
</dbReference>
<keyword evidence="14" id="KW-1185">Reference proteome</keyword>
<evidence type="ECO:0000256" key="11">
    <source>
        <dbReference type="SAM" id="SignalP"/>
    </source>
</evidence>
<comment type="caution">
    <text evidence="13">The sequence shown here is derived from an EMBL/GenBank/DDBJ whole genome shotgun (WGS) entry which is preliminary data.</text>
</comment>
<evidence type="ECO:0000313" key="13">
    <source>
        <dbReference type="EMBL" id="KRX02300.1"/>
    </source>
</evidence>
<sequence length="702" mass="81807">MRLMKTIIVIVLIIFLNLQSIQTSDILEDDDNTLSNYNKVQVQEYDLDIKLDFQQKVITGEITIKLEALTDKLDQVHLDSWHLDINSVYLSTYEENQNIQKVENAEPTWVSSNEIDEFVGGALYVDVDGVVPILQKDGETYKIGALPQGTKFMLKIQYTTKQQAYGQETGFQFIDKKYSLDGEYNFFYTQNEPIYARTWFPCLDTPRIIAPFYLHVTCERDLKVWTSLLDTDPEIVVNDDGTITWDFQQSEPGVRSYQVAIVAGFLTEQKIGDSVYLYTPEKYANDAAQKMKNIEQWINFASDYLGYEINQEFNFILMPGNYPFKGKQQGKLTYISPSILFTEKSGESVIFHEIASFFFGNVVSTCNWRNVWLNEGIATYIERFIQDFYLVSSYSQVDRIVGNYTLQQSFDFIDNYGLPSTFKTLHPNTKLLNPDDTLTAVPYEKGYQFMEYLQTFVSNSQQIVAFLKVYLQNFANQSVDYYTFQQSFEDWLIQKYGEKDGEQIIEKIDFNLWIEKEGNPPYGTLETFTSASYNKAVTLANKFVQFNGAALPQDWEDVLRSSSWNSEMQYAFLNHFLQNTYVTSLRLIKQLDQKYHFKNNDDDEIQSRWFTLTSLHNYQTEENDYLLSRFVSVNGRISQILPIYEALNLNGRTIKAKQLLLSNYKFYHPQTIIAIENVVGKITEINQYDQNEFKTQKQYNEL</sequence>
<dbReference type="Gene3D" id="1.25.40.320">
    <property type="entry name" value="Peptidase M1, leukotriene A4 hydrolase/aminopeptidase C-terminal domain"/>
    <property type="match status" value="1"/>
</dbReference>
<keyword evidence="4" id="KW-0645">Protease</keyword>
<dbReference type="InterPro" id="IPR001930">
    <property type="entry name" value="Peptidase_M1"/>
</dbReference>
<dbReference type="SUPFAM" id="SSF63737">
    <property type="entry name" value="Leukotriene A4 hydrolase N-terminal domain"/>
    <property type="match status" value="1"/>
</dbReference>
<keyword evidence="7 10" id="KW-0862">Zinc</keyword>
<feature type="signal peptide" evidence="11">
    <location>
        <begin position="1"/>
        <end position="23"/>
    </location>
</feature>
<dbReference type="Gene3D" id="1.10.390.10">
    <property type="entry name" value="Neutral Protease Domain 2"/>
    <property type="match status" value="1"/>
</dbReference>
<feature type="active site" description="Proton donor" evidence="9">
    <location>
        <position position="443"/>
    </location>
</feature>
<name>A0A0V0QJK6_PSEPJ</name>
<dbReference type="Gene3D" id="3.30.2010.30">
    <property type="match status" value="1"/>
</dbReference>
<evidence type="ECO:0000256" key="7">
    <source>
        <dbReference type="ARBA" id="ARBA00022833"/>
    </source>
</evidence>
<dbReference type="Pfam" id="PF09127">
    <property type="entry name" value="Leuk-A4-hydro_C"/>
    <property type="match status" value="1"/>
</dbReference>
<dbReference type="SUPFAM" id="SSF55486">
    <property type="entry name" value="Metalloproteases ('zincins'), catalytic domain"/>
    <property type="match status" value="1"/>
</dbReference>
<dbReference type="Proteomes" id="UP000054937">
    <property type="component" value="Unassembled WGS sequence"/>
</dbReference>
<keyword evidence="5 10" id="KW-0479">Metal-binding</keyword>
<dbReference type="GO" id="GO:0005829">
    <property type="term" value="C:cytosol"/>
    <property type="evidence" value="ECO:0007669"/>
    <property type="project" value="TreeGrafter"/>
</dbReference>
<feature type="active site" description="Proton acceptor" evidence="9">
    <location>
        <position position="353"/>
    </location>
</feature>
<dbReference type="InterPro" id="IPR042097">
    <property type="entry name" value="Aminopeptidase_N-like_N_sf"/>
</dbReference>
<dbReference type="PANTHER" id="PTHR45726">
    <property type="entry name" value="LEUKOTRIENE A-4 HYDROLASE"/>
    <property type="match status" value="1"/>
</dbReference>
<dbReference type="Gene3D" id="2.60.40.1730">
    <property type="entry name" value="tricorn interacting facor f3 domain"/>
    <property type="match status" value="1"/>
</dbReference>
<organism evidence="13 14">
    <name type="scientific">Pseudocohnilembus persalinus</name>
    <name type="common">Ciliate</name>
    <dbReference type="NCBI Taxonomy" id="266149"/>
    <lineage>
        <taxon>Eukaryota</taxon>
        <taxon>Sar</taxon>
        <taxon>Alveolata</taxon>
        <taxon>Ciliophora</taxon>
        <taxon>Intramacronucleata</taxon>
        <taxon>Oligohymenophorea</taxon>
        <taxon>Scuticociliatia</taxon>
        <taxon>Philasterida</taxon>
        <taxon>Pseudocohnilembidae</taxon>
        <taxon>Pseudocohnilembus</taxon>
    </lineage>
</organism>
<dbReference type="InterPro" id="IPR038502">
    <property type="entry name" value="M1_LTA-4_hydro/amino_C_sf"/>
</dbReference>
<evidence type="ECO:0000313" key="14">
    <source>
        <dbReference type="Proteomes" id="UP000054937"/>
    </source>
</evidence>
<dbReference type="SUPFAM" id="SSF48371">
    <property type="entry name" value="ARM repeat"/>
    <property type="match status" value="1"/>
</dbReference>
<dbReference type="SMART" id="SM01263">
    <property type="entry name" value="Leuk-A4-hydro_C"/>
    <property type="match status" value="1"/>
</dbReference>
<evidence type="ECO:0000256" key="9">
    <source>
        <dbReference type="PIRSR" id="PIRSR634015-1"/>
    </source>
</evidence>
<dbReference type="InterPro" id="IPR045357">
    <property type="entry name" value="Aminopeptidase_N-like_N"/>
</dbReference>
<dbReference type="AlphaFoldDB" id="A0A0V0QJK6"/>
<keyword evidence="11" id="KW-0732">Signal</keyword>
<dbReference type="PANTHER" id="PTHR45726:SF3">
    <property type="entry name" value="LEUKOTRIENE A-4 HYDROLASE"/>
    <property type="match status" value="1"/>
</dbReference>
<dbReference type="GO" id="GO:0008237">
    <property type="term" value="F:metallopeptidase activity"/>
    <property type="evidence" value="ECO:0007669"/>
    <property type="project" value="UniProtKB-KW"/>
</dbReference>